<dbReference type="InterPro" id="IPR000160">
    <property type="entry name" value="GGDEF_dom"/>
</dbReference>
<reference evidence="3 4" key="1">
    <citation type="submission" date="2022-10" db="EMBL/GenBank/DDBJ databases">
        <title>Roseococcus glaciei nov., sp. nov., isolated from glacier.</title>
        <authorList>
            <person name="Liu Q."/>
            <person name="Xin Y.-H."/>
        </authorList>
    </citation>
    <scope>NUCLEOTIDE SEQUENCE [LARGE SCALE GENOMIC DNA]</scope>
    <source>
        <strain evidence="3 4">MDT2-1-1</strain>
    </source>
</reference>
<dbReference type="PROSITE" id="PS50887">
    <property type="entry name" value="GGDEF"/>
    <property type="match status" value="1"/>
</dbReference>
<gene>
    <name evidence="3" type="ORF">OF850_10065</name>
</gene>
<dbReference type="SMART" id="SM00052">
    <property type="entry name" value="EAL"/>
    <property type="match status" value="1"/>
</dbReference>
<evidence type="ECO:0000313" key="4">
    <source>
        <dbReference type="Proteomes" id="UP001526430"/>
    </source>
</evidence>
<dbReference type="SUPFAM" id="SSF55073">
    <property type="entry name" value="Nucleotide cyclase"/>
    <property type="match status" value="1"/>
</dbReference>
<sequence length="641" mass="67201">MTAPLLVAAALLVALPGLALLAARRAGLGLLLLDRARCCRWQAGPCAGARRGMGFDPIFGAMLDAGALRALRAACEAGRAAARPAALFVKLPGCWRLAVLAPPPPPSLPDGVPVGVWLLDPRGRTLTGNRPLARLLGGAIPEGVATAGLQLCGPAGGEAPLGLDPGKEREALLRQPGQKPRRLLASASPAGGGWLLSLLDVTPLRTAQERIEHLAGHDPLTGLPNRGVLRAALDALAEDPGGGTLIRLDLDQLRAVNDRHGQGAGDALLRVAAGRLRAAIRPSDLAARLGGNEFAVLAFGLRGEGAMLLADRLRESLLQPVRHGTWEATPAARLGVAWTPDHGDGAEALMHAAQHALREAKRKGLGAASFEPRLLERARHRALLRDALAEALAEGGLALHIQPQRHLRTGALGGAEALLRWDSARLGRMVPPTEILAAAGEAGLTRALDQWVLRGAIALQREWLGEAGLPQRLGVNISAATLQDPGFAEEVAAALDHAGLPPSALEIEIPEDLAVRDLPAVAETVAALREAGVVLALDDFGAGHSSLAHVVKLPVHRVKLDRSTIERLPDDPRAYAVLRSTLAMARGLELEVVAEGVETEAQAEALRRLGCHVAQGWLVARPMPPEALRDWCAAPVLRAVS</sequence>
<accession>A0ABT3NUY8</accession>
<dbReference type="InterPro" id="IPR043128">
    <property type="entry name" value="Rev_trsase/Diguanyl_cyclase"/>
</dbReference>
<evidence type="ECO:0000259" key="1">
    <source>
        <dbReference type="PROSITE" id="PS50883"/>
    </source>
</evidence>
<comment type="caution">
    <text evidence="3">The sequence shown here is derived from an EMBL/GenBank/DDBJ whole genome shotgun (WGS) entry which is preliminary data.</text>
</comment>
<evidence type="ECO:0000259" key="2">
    <source>
        <dbReference type="PROSITE" id="PS50887"/>
    </source>
</evidence>
<dbReference type="CDD" id="cd01949">
    <property type="entry name" value="GGDEF"/>
    <property type="match status" value="1"/>
</dbReference>
<dbReference type="EMBL" id="JAPFQI010000006">
    <property type="protein sequence ID" value="MCW8085971.1"/>
    <property type="molecule type" value="Genomic_DNA"/>
</dbReference>
<protein>
    <submittedName>
        <fullName evidence="3">Bifunctional diguanylate cyclase/phosphodiesterase</fullName>
    </submittedName>
</protein>
<feature type="domain" description="EAL" evidence="1">
    <location>
        <begin position="381"/>
        <end position="636"/>
    </location>
</feature>
<dbReference type="InterPro" id="IPR001633">
    <property type="entry name" value="EAL_dom"/>
</dbReference>
<dbReference type="SMART" id="SM00267">
    <property type="entry name" value="GGDEF"/>
    <property type="match status" value="1"/>
</dbReference>
<proteinExistence type="predicted"/>
<name>A0ABT3NUY8_9PROT</name>
<dbReference type="SUPFAM" id="SSF141868">
    <property type="entry name" value="EAL domain-like"/>
    <property type="match status" value="1"/>
</dbReference>
<dbReference type="PANTHER" id="PTHR33121:SF70">
    <property type="entry name" value="SIGNALING PROTEIN YKOW"/>
    <property type="match status" value="1"/>
</dbReference>
<dbReference type="InterPro" id="IPR050706">
    <property type="entry name" value="Cyclic-di-GMP_PDE-like"/>
</dbReference>
<dbReference type="PROSITE" id="PS50883">
    <property type="entry name" value="EAL"/>
    <property type="match status" value="1"/>
</dbReference>
<dbReference type="CDD" id="cd01948">
    <property type="entry name" value="EAL"/>
    <property type="match status" value="1"/>
</dbReference>
<dbReference type="PANTHER" id="PTHR33121">
    <property type="entry name" value="CYCLIC DI-GMP PHOSPHODIESTERASE PDEF"/>
    <property type="match status" value="1"/>
</dbReference>
<dbReference type="NCBIfam" id="TIGR00254">
    <property type="entry name" value="GGDEF"/>
    <property type="match status" value="1"/>
</dbReference>
<keyword evidence="4" id="KW-1185">Reference proteome</keyword>
<dbReference type="InterPro" id="IPR035919">
    <property type="entry name" value="EAL_sf"/>
</dbReference>
<evidence type="ECO:0000313" key="3">
    <source>
        <dbReference type="EMBL" id="MCW8085971.1"/>
    </source>
</evidence>
<dbReference type="InterPro" id="IPR029787">
    <property type="entry name" value="Nucleotide_cyclase"/>
</dbReference>
<organism evidence="3 4">
    <name type="scientific">Sabulicella glaciei</name>
    <dbReference type="NCBI Taxonomy" id="2984948"/>
    <lineage>
        <taxon>Bacteria</taxon>
        <taxon>Pseudomonadati</taxon>
        <taxon>Pseudomonadota</taxon>
        <taxon>Alphaproteobacteria</taxon>
        <taxon>Acetobacterales</taxon>
        <taxon>Acetobacteraceae</taxon>
        <taxon>Sabulicella</taxon>
    </lineage>
</organism>
<dbReference type="Pfam" id="PF00563">
    <property type="entry name" value="EAL"/>
    <property type="match status" value="1"/>
</dbReference>
<dbReference type="Proteomes" id="UP001526430">
    <property type="component" value="Unassembled WGS sequence"/>
</dbReference>
<feature type="domain" description="GGDEF" evidence="2">
    <location>
        <begin position="241"/>
        <end position="373"/>
    </location>
</feature>
<dbReference type="Gene3D" id="3.20.20.450">
    <property type="entry name" value="EAL domain"/>
    <property type="match status" value="1"/>
</dbReference>
<dbReference type="Gene3D" id="3.30.70.270">
    <property type="match status" value="1"/>
</dbReference>
<dbReference type="Pfam" id="PF00990">
    <property type="entry name" value="GGDEF"/>
    <property type="match status" value="1"/>
</dbReference>